<keyword evidence="3" id="KW-1185">Reference proteome</keyword>
<evidence type="ECO:0000313" key="3">
    <source>
        <dbReference type="Proteomes" id="UP000020681"/>
    </source>
</evidence>
<protein>
    <submittedName>
        <fullName evidence="2">Uncharacterized protein</fullName>
    </submittedName>
</protein>
<evidence type="ECO:0000256" key="1">
    <source>
        <dbReference type="SAM" id="MobiDB-lite"/>
    </source>
</evidence>
<comment type="caution">
    <text evidence="2">The sequence shown here is derived from an EMBL/GenBank/DDBJ whole genome shotgun (WGS) entry which is preliminary data.</text>
</comment>
<sequence>MSPRWNLPASTAAARADSDDGSRNPRRRGYLPPGCRRWRCRS</sequence>
<name>A0ABN0R6X8_MYCUL</name>
<feature type="region of interest" description="Disordered" evidence="1">
    <location>
        <begin position="1"/>
        <end position="30"/>
    </location>
</feature>
<reference evidence="2 3" key="1">
    <citation type="submission" date="2014-01" db="EMBL/GenBank/DDBJ databases">
        <authorList>
            <person name="Dobos K."/>
            <person name="Lenaerts A."/>
            <person name="Ordway D."/>
            <person name="DeGroote M.A."/>
            <person name="Parker T."/>
            <person name="Sizemore C."/>
            <person name="Tallon L.J."/>
            <person name="Sadzewicz L.K."/>
            <person name="Sengamalay N."/>
            <person name="Fraser C.M."/>
            <person name="Hine E."/>
            <person name="Shefchek K.A."/>
            <person name="Das S.P."/>
            <person name="Tettelin H."/>
        </authorList>
    </citation>
    <scope>NUCLEOTIDE SEQUENCE [LARGE SCALE GENOMIC DNA]</scope>
    <source>
        <strain evidence="2 3">Harvey</strain>
    </source>
</reference>
<dbReference type="Proteomes" id="UP000020681">
    <property type="component" value="Unassembled WGS sequence"/>
</dbReference>
<dbReference type="EMBL" id="JAOL01000071">
    <property type="protein sequence ID" value="EUA92818.1"/>
    <property type="molecule type" value="Genomic_DNA"/>
</dbReference>
<accession>A0ABN0R6X8</accession>
<organism evidence="2 3">
    <name type="scientific">Mycobacterium ulcerans str. Harvey</name>
    <dbReference type="NCBI Taxonomy" id="1299332"/>
    <lineage>
        <taxon>Bacteria</taxon>
        <taxon>Bacillati</taxon>
        <taxon>Actinomycetota</taxon>
        <taxon>Actinomycetes</taxon>
        <taxon>Mycobacteriales</taxon>
        <taxon>Mycobacteriaceae</taxon>
        <taxon>Mycobacterium</taxon>
        <taxon>Mycobacterium ulcerans group</taxon>
    </lineage>
</organism>
<evidence type="ECO:0000313" key="2">
    <source>
        <dbReference type="EMBL" id="EUA92818.1"/>
    </source>
</evidence>
<gene>
    <name evidence="2" type="ORF">I551_0671</name>
</gene>
<proteinExistence type="predicted"/>